<organism evidence="1 2">
    <name type="scientific">Consotaella salsifontis</name>
    <dbReference type="NCBI Taxonomy" id="1365950"/>
    <lineage>
        <taxon>Bacteria</taxon>
        <taxon>Pseudomonadati</taxon>
        <taxon>Pseudomonadota</taxon>
        <taxon>Alphaproteobacteria</taxon>
        <taxon>Hyphomicrobiales</taxon>
        <taxon>Aurantimonadaceae</taxon>
        <taxon>Consotaella</taxon>
    </lineage>
</organism>
<dbReference type="Proteomes" id="UP000190135">
    <property type="component" value="Unassembled WGS sequence"/>
</dbReference>
<dbReference type="RefSeq" id="WP_078708618.1">
    <property type="nucleotide sequence ID" value="NZ_FUXL01000007.1"/>
</dbReference>
<dbReference type="NCBIfam" id="TIGR00142">
    <property type="entry name" value="hycI"/>
    <property type="match status" value="1"/>
</dbReference>
<dbReference type="EMBL" id="FUXL01000007">
    <property type="protein sequence ID" value="SKA17479.1"/>
    <property type="molecule type" value="Genomic_DNA"/>
</dbReference>
<proteinExistence type="predicted"/>
<dbReference type="PANTHER" id="PTHR30302">
    <property type="entry name" value="HYDROGENASE 1 MATURATION PROTEASE"/>
    <property type="match status" value="1"/>
</dbReference>
<dbReference type="NCBIfam" id="TIGR00072">
    <property type="entry name" value="hydrog_prot"/>
    <property type="match status" value="1"/>
</dbReference>
<dbReference type="PANTHER" id="PTHR30302:SF4">
    <property type="entry name" value="HYDROGENASE 3 MATURATION PROTEASE"/>
    <property type="match status" value="1"/>
</dbReference>
<dbReference type="GO" id="GO:0004175">
    <property type="term" value="F:endopeptidase activity"/>
    <property type="evidence" value="ECO:0007669"/>
    <property type="project" value="TreeGrafter"/>
</dbReference>
<evidence type="ECO:0000313" key="2">
    <source>
        <dbReference type="Proteomes" id="UP000190135"/>
    </source>
</evidence>
<keyword evidence="1" id="KW-0645">Protease</keyword>
<dbReference type="Pfam" id="PF01750">
    <property type="entry name" value="HycI"/>
    <property type="match status" value="1"/>
</dbReference>
<dbReference type="Gene3D" id="3.40.50.1450">
    <property type="entry name" value="HybD-like"/>
    <property type="match status" value="1"/>
</dbReference>
<sequence length="151" mass="16535">MTSIVFTVGNVLRADDAAGPLLAERLEAEPAPGWTVIDGGQTPENHTHTVRALKPERVLVVDAAEMGLAPGEIRLIEEESVVEHFLITTHAIPLSFLIQSLRESVSEILFLGIQPKDTSFYGPVSPAVDDAVTRLHRHLVENGRPEDFPRI</sequence>
<dbReference type="AlphaFoldDB" id="A0A1T4RND5"/>
<gene>
    <name evidence="1" type="ORF">SAMN05428963_107116</name>
</gene>
<evidence type="ECO:0000313" key="1">
    <source>
        <dbReference type="EMBL" id="SKA17479.1"/>
    </source>
</evidence>
<reference evidence="1 2" key="1">
    <citation type="submission" date="2017-02" db="EMBL/GenBank/DDBJ databases">
        <authorList>
            <person name="Peterson S.W."/>
        </authorList>
    </citation>
    <scope>NUCLEOTIDE SEQUENCE [LARGE SCALE GENOMIC DNA]</scope>
    <source>
        <strain evidence="1 2">USBA 369</strain>
    </source>
</reference>
<name>A0A1T4RND5_9HYPH</name>
<dbReference type="OrthoDB" id="1723372at2"/>
<dbReference type="SUPFAM" id="SSF53163">
    <property type="entry name" value="HybD-like"/>
    <property type="match status" value="1"/>
</dbReference>
<dbReference type="GO" id="GO:0008047">
    <property type="term" value="F:enzyme activator activity"/>
    <property type="evidence" value="ECO:0007669"/>
    <property type="project" value="InterPro"/>
</dbReference>
<keyword evidence="1" id="KW-0378">Hydrolase</keyword>
<dbReference type="InterPro" id="IPR000671">
    <property type="entry name" value="Peptidase_A31"/>
</dbReference>
<dbReference type="GO" id="GO:0016485">
    <property type="term" value="P:protein processing"/>
    <property type="evidence" value="ECO:0007669"/>
    <property type="project" value="TreeGrafter"/>
</dbReference>
<dbReference type="PRINTS" id="PR00446">
    <property type="entry name" value="HYDRGNUPTAKE"/>
</dbReference>
<dbReference type="CDD" id="cd06067">
    <property type="entry name" value="H2MP_MemB-H2evol"/>
    <property type="match status" value="1"/>
</dbReference>
<dbReference type="InterPro" id="IPR004420">
    <property type="entry name" value="Pept_A31_hyd_mat_HycI"/>
</dbReference>
<dbReference type="InterPro" id="IPR023430">
    <property type="entry name" value="Pept_HybD-like_dom_sf"/>
</dbReference>
<dbReference type="STRING" id="1365950.SAMN05428963_107116"/>
<protein>
    <submittedName>
        <fullName evidence="1">Hydrogenase 3 maturation protease</fullName>
    </submittedName>
</protein>
<accession>A0A1T4RND5</accession>
<keyword evidence="2" id="KW-1185">Reference proteome</keyword>